<evidence type="ECO:0000256" key="2">
    <source>
        <dbReference type="ARBA" id="ARBA00008997"/>
    </source>
</evidence>
<dbReference type="PANTHER" id="PTHR16140:SF0">
    <property type="entry name" value="NON-STRUCTURAL MAINTENANCE OF CHROMOSOMES ELEMENT 4"/>
    <property type="match status" value="1"/>
</dbReference>
<dbReference type="InterPro" id="IPR027786">
    <property type="entry name" value="Nse4/EID"/>
</dbReference>
<comment type="subcellular location">
    <subcellularLocation>
        <location evidence="1 7">Nucleus</location>
    </subcellularLocation>
</comment>
<protein>
    <recommendedName>
        <fullName evidence="7">Non-structural maintenance of chromosomes element 4</fullName>
    </recommendedName>
</protein>
<feature type="region of interest" description="Disordered" evidence="8">
    <location>
        <begin position="265"/>
        <end position="298"/>
    </location>
</feature>
<evidence type="ECO:0000313" key="11">
    <source>
        <dbReference type="Proteomes" id="UP000504637"/>
    </source>
</evidence>
<feature type="region of interest" description="Disordered" evidence="8">
    <location>
        <begin position="197"/>
        <end position="226"/>
    </location>
</feature>
<evidence type="ECO:0000256" key="8">
    <source>
        <dbReference type="SAM" id="MobiDB-lite"/>
    </source>
</evidence>
<comment type="similarity">
    <text evidence="2 7">Belongs to the NSE4 family.</text>
</comment>
<evidence type="ECO:0000256" key="1">
    <source>
        <dbReference type="ARBA" id="ARBA00004123"/>
    </source>
</evidence>
<dbReference type="GeneID" id="54359276"/>
<dbReference type="Proteomes" id="UP000504637">
    <property type="component" value="Unplaced"/>
</dbReference>
<evidence type="ECO:0000256" key="4">
    <source>
        <dbReference type="ARBA" id="ARBA00023172"/>
    </source>
</evidence>
<keyword evidence="5 7" id="KW-0234">DNA repair</keyword>
<dbReference type="InterPro" id="IPR029225">
    <property type="entry name" value="Nse4_Nse3-bd"/>
</dbReference>
<accession>A0A6J3M2M5</accession>
<name>A0A6J3M2M5_9PEZI</name>
<evidence type="ECO:0000259" key="9">
    <source>
        <dbReference type="Pfam" id="PF08743"/>
    </source>
</evidence>
<dbReference type="AlphaFoldDB" id="A0A6J3M2M5"/>
<dbReference type="GO" id="GO:0030915">
    <property type="term" value="C:Smc5-Smc6 complex"/>
    <property type="evidence" value="ECO:0007669"/>
    <property type="project" value="UniProtKB-UniRule"/>
</dbReference>
<feature type="domain" description="Non-structural maintenance of chromosome element 4 C-terminal" evidence="9">
    <location>
        <begin position="355"/>
        <end position="441"/>
    </location>
</feature>
<feature type="region of interest" description="Disordered" evidence="8">
    <location>
        <begin position="389"/>
        <end position="412"/>
    </location>
</feature>
<dbReference type="GO" id="GO:0005634">
    <property type="term" value="C:nucleus"/>
    <property type="evidence" value="ECO:0007669"/>
    <property type="project" value="UniProtKB-SubCell"/>
</dbReference>
<evidence type="ECO:0000256" key="6">
    <source>
        <dbReference type="ARBA" id="ARBA00023242"/>
    </source>
</evidence>
<proteinExistence type="inferred from homology"/>
<dbReference type="PANTHER" id="PTHR16140">
    <property type="entry name" value="NON-STRUCTURAL MAINTENANCE OF CHROMOSOMES ELEMENT 4"/>
    <property type="match status" value="1"/>
</dbReference>
<evidence type="ECO:0000256" key="5">
    <source>
        <dbReference type="ARBA" id="ARBA00023204"/>
    </source>
</evidence>
<comment type="subunit">
    <text evidence="7">Component of the SMC5-SMC6 complex.</text>
</comment>
<dbReference type="Pfam" id="PF08743">
    <property type="entry name" value="Nse4_C"/>
    <property type="match status" value="1"/>
</dbReference>
<dbReference type="Pfam" id="PF15412">
    <property type="entry name" value="Nse4-Nse3_bdg"/>
    <property type="match status" value="1"/>
</dbReference>
<feature type="domain" description="Nse4/EID protein Nse3/MAGE-binding" evidence="10">
    <location>
        <begin position="155"/>
        <end position="226"/>
    </location>
</feature>
<feature type="compositionally biased region" description="Basic and acidic residues" evidence="8">
    <location>
        <begin position="33"/>
        <end position="47"/>
    </location>
</feature>
<dbReference type="GO" id="GO:0006310">
    <property type="term" value="P:DNA recombination"/>
    <property type="evidence" value="ECO:0007669"/>
    <property type="project" value="UniProtKB-UniRule"/>
</dbReference>
<gene>
    <name evidence="12" type="ORF">K489DRAFT_320683</name>
</gene>
<reference evidence="12" key="1">
    <citation type="submission" date="2020-01" db="EMBL/GenBank/DDBJ databases">
        <authorList>
            <consortium name="DOE Joint Genome Institute"/>
            <person name="Haridas S."/>
            <person name="Albert R."/>
            <person name="Binder M."/>
            <person name="Bloem J."/>
            <person name="Labutti K."/>
            <person name="Salamov A."/>
            <person name="Andreopoulos B."/>
            <person name="Baker S.E."/>
            <person name="Barry K."/>
            <person name="Bills G."/>
            <person name="Bluhm B.H."/>
            <person name="Cannon C."/>
            <person name="Castanera R."/>
            <person name="Culley D.E."/>
            <person name="Daum C."/>
            <person name="Ezra D."/>
            <person name="Gonzalez J.B."/>
            <person name="Henrissat B."/>
            <person name="Kuo A."/>
            <person name="Liang C."/>
            <person name="Lipzen A."/>
            <person name="Lutzoni F."/>
            <person name="Magnuson J."/>
            <person name="Mondo S."/>
            <person name="Nolan M."/>
            <person name="Ohm R."/>
            <person name="Pangilinan J."/>
            <person name="Park H.-J."/>
            <person name="Ramirez L."/>
            <person name="Alfaro M."/>
            <person name="Sun H."/>
            <person name="Tritt A."/>
            <person name="Yoshinaga Y."/>
            <person name="Zwiers L.-H."/>
            <person name="Turgeon B.G."/>
            <person name="Goodwin S.B."/>
            <person name="Spatafora J.W."/>
            <person name="Crous P.W."/>
            <person name="Grigoriev I.V."/>
        </authorList>
    </citation>
    <scope>NUCLEOTIDE SEQUENCE</scope>
    <source>
        <strain evidence="12">CBS 342.82</strain>
    </source>
</reference>
<reference evidence="12" key="2">
    <citation type="submission" date="2020-04" db="EMBL/GenBank/DDBJ databases">
        <authorList>
            <consortium name="NCBI Genome Project"/>
        </authorList>
    </citation>
    <scope>NUCLEOTIDE SEQUENCE</scope>
    <source>
        <strain evidence="12">CBS 342.82</strain>
    </source>
</reference>
<dbReference type="OrthoDB" id="361242at2759"/>
<keyword evidence="11" id="KW-1185">Reference proteome</keyword>
<sequence length="459" mass="51537">MARLVTQPASNQRSLRIPTASPNPSSNSDQENQDPRQSRQSRDKGRAMESSPPASLPTPTSESNDATRSQKRKRVVVTVPEGNDESEKFNRYFDPNQNPDVRRDVKRRSRALEREFQENRDELLRSRGGEGLINTINNANAVFKEVKQTNDATLDSRLLVNISDLAFKKSAQLVLGDTSTGIDVELFLSKCITFMRSGGSTDDNEPATQRRRNTVREDDEEDDDDDDEIANEALDWELLGQHACFPFNSRPAAPSFLLGPLSVEKKQRAQTQRRGRQAKDNAGQEARPDQLSRADLTQSNENQLTSICARIHTQLKKHCKRGARSVERAGLTTLESREAKALLKDNRITATGGPSLFEYVINPDSFGQTVENLFYVSFLIKEGSIGITPDDDGLPTLNPTEPRDIETQRREKTSKHQAILSLDYGTWQSLTKAFDIKEPLIPHRDDTQPTQVGSRGWYS</sequence>
<evidence type="ECO:0000259" key="10">
    <source>
        <dbReference type="Pfam" id="PF15412"/>
    </source>
</evidence>
<organism evidence="12">
    <name type="scientific">Dissoconium aciculare CBS 342.82</name>
    <dbReference type="NCBI Taxonomy" id="1314786"/>
    <lineage>
        <taxon>Eukaryota</taxon>
        <taxon>Fungi</taxon>
        <taxon>Dikarya</taxon>
        <taxon>Ascomycota</taxon>
        <taxon>Pezizomycotina</taxon>
        <taxon>Dothideomycetes</taxon>
        <taxon>Dothideomycetidae</taxon>
        <taxon>Mycosphaerellales</taxon>
        <taxon>Dissoconiaceae</taxon>
        <taxon>Dissoconium</taxon>
    </lineage>
</organism>
<reference evidence="12" key="3">
    <citation type="submission" date="2025-08" db="UniProtKB">
        <authorList>
            <consortium name="RefSeq"/>
        </authorList>
    </citation>
    <scope>IDENTIFICATION</scope>
    <source>
        <strain evidence="12">CBS 342.82</strain>
    </source>
</reference>
<dbReference type="GO" id="GO:0006281">
    <property type="term" value="P:DNA repair"/>
    <property type="evidence" value="ECO:0007669"/>
    <property type="project" value="UniProtKB-UniRule"/>
</dbReference>
<keyword evidence="4 7" id="KW-0233">DNA recombination</keyword>
<dbReference type="RefSeq" id="XP_033459312.1">
    <property type="nucleotide sequence ID" value="XM_033601476.1"/>
</dbReference>
<feature type="compositionally biased region" description="Acidic residues" evidence="8">
    <location>
        <begin position="217"/>
        <end position="226"/>
    </location>
</feature>
<feature type="compositionally biased region" description="Low complexity" evidence="8">
    <location>
        <begin position="49"/>
        <end position="63"/>
    </location>
</feature>
<evidence type="ECO:0000256" key="7">
    <source>
        <dbReference type="RuleBase" id="RU365071"/>
    </source>
</evidence>
<feature type="region of interest" description="Disordered" evidence="8">
    <location>
        <begin position="1"/>
        <end position="103"/>
    </location>
</feature>
<evidence type="ECO:0000313" key="12">
    <source>
        <dbReference type="RefSeq" id="XP_033459312.1"/>
    </source>
</evidence>
<evidence type="ECO:0000256" key="3">
    <source>
        <dbReference type="ARBA" id="ARBA00022763"/>
    </source>
</evidence>
<comment type="function">
    <text evidence="7">Component of the SMC5-SMC6 complex, that promotes sister chromatid alignment after DNA damage and facilitates double-stranded DNA breaks (DSBs) repair via homologous recombination between sister chromatids.</text>
</comment>
<feature type="compositionally biased region" description="Basic and acidic residues" evidence="8">
    <location>
        <begin position="401"/>
        <end position="411"/>
    </location>
</feature>
<feature type="compositionally biased region" description="Polar residues" evidence="8">
    <location>
        <begin position="7"/>
        <end position="30"/>
    </location>
</feature>
<dbReference type="InterPro" id="IPR014854">
    <property type="entry name" value="Nse4_C"/>
</dbReference>
<keyword evidence="3 7" id="KW-0227">DNA damage</keyword>
<keyword evidence="6 7" id="KW-0539">Nucleus</keyword>